<evidence type="ECO:0000313" key="1">
    <source>
        <dbReference type="EMBL" id="KAK7344924.1"/>
    </source>
</evidence>
<keyword evidence="2" id="KW-1185">Reference proteome</keyword>
<protein>
    <submittedName>
        <fullName evidence="1">Uncharacterized protein</fullName>
    </submittedName>
</protein>
<gene>
    <name evidence="1" type="ORF">VNO77_15170</name>
</gene>
<evidence type="ECO:0000313" key="2">
    <source>
        <dbReference type="Proteomes" id="UP001367508"/>
    </source>
</evidence>
<name>A0AAN9LZE3_CANGL</name>
<dbReference type="EMBL" id="JAYMYQ010000003">
    <property type="protein sequence ID" value="KAK7344924.1"/>
    <property type="molecule type" value="Genomic_DNA"/>
</dbReference>
<organism evidence="1 2">
    <name type="scientific">Canavalia gladiata</name>
    <name type="common">Sword bean</name>
    <name type="synonym">Dolichos gladiatus</name>
    <dbReference type="NCBI Taxonomy" id="3824"/>
    <lineage>
        <taxon>Eukaryota</taxon>
        <taxon>Viridiplantae</taxon>
        <taxon>Streptophyta</taxon>
        <taxon>Embryophyta</taxon>
        <taxon>Tracheophyta</taxon>
        <taxon>Spermatophyta</taxon>
        <taxon>Magnoliopsida</taxon>
        <taxon>eudicotyledons</taxon>
        <taxon>Gunneridae</taxon>
        <taxon>Pentapetalae</taxon>
        <taxon>rosids</taxon>
        <taxon>fabids</taxon>
        <taxon>Fabales</taxon>
        <taxon>Fabaceae</taxon>
        <taxon>Papilionoideae</taxon>
        <taxon>50 kb inversion clade</taxon>
        <taxon>NPAAA clade</taxon>
        <taxon>indigoferoid/millettioid clade</taxon>
        <taxon>Phaseoleae</taxon>
        <taxon>Canavalia</taxon>
    </lineage>
</organism>
<dbReference type="AlphaFoldDB" id="A0AAN9LZE3"/>
<reference evidence="1 2" key="1">
    <citation type="submission" date="2024-01" db="EMBL/GenBank/DDBJ databases">
        <title>The genomes of 5 underutilized Papilionoideae crops provide insights into root nodulation and disease resistanc.</title>
        <authorList>
            <person name="Jiang F."/>
        </authorList>
    </citation>
    <scope>NUCLEOTIDE SEQUENCE [LARGE SCALE GENOMIC DNA]</scope>
    <source>
        <strain evidence="1">LVBAO_FW01</strain>
        <tissue evidence="1">Leaves</tissue>
    </source>
</reference>
<proteinExistence type="predicted"/>
<dbReference type="Proteomes" id="UP001367508">
    <property type="component" value="Unassembled WGS sequence"/>
</dbReference>
<comment type="caution">
    <text evidence="1">The sequence shown here is derived from an EMBL/GenBank/DDBJ whole genome shotgun (WGS) entry which is preliminary data.</text>
</comment>
<accession>A0AAN9LZE3</accession>
<sequence length="96" mass="10518">MFSTSLNPGYSLNHYLLSSECMTLTWCGRGDRLGVYLTPSPASLTVSGSTLDGGIVFLELLSPRKLNPPSSFQPPPILFFSPPSQKPENYLSFLSF</sequence>